<dbReference type="PANTHER" id="PTHR43616:SF5">
    <property type="entry name" value="GLYCEROL DEHYDROGENASE 1"/>
    <property type="match status" value="1"/>
</dbReference>
<keyword evidence="7" id="KW-0443">Lipid metabolism</keyword>
<dbReference type="InterPro" id="IPR032837">
    <property type="entry name" value="G1PDH"/>
</dbReference>
<name>A0A167BWZ3_9BACL</name>
<evidence type="ECO:0000256" key="2">
    <source>
        <dbReference type="ARBA" id="ARBA00022516"/>
    </source>
</evidence>
<dbReference type="Pfam" id="PF13685">
    <property type="entry name" value="Fe-ADH_2"/>
    <property type="match status" value="1"/>
</dbReference>
<dbReference type="Gene3D" id="3.40.50.1970">
    <property type="match status" value="1"/>
</dbReference>
<keyword evidence="2" id="KW-0444">Lipid biosynthesis</keyword>
<dbReference type="OrthoDB" id="9763580at2"/>
<evidence type="ECO:0000313" key="11">
    <source>
        <dbReference type="Proteomes" id="UP000077134"/>
    </source>
</evidence>
<evidence type="ECO:0000313" key="10">
    <source>
        <dbReference type="EMBL" id="OAB72538.1"/>
    </source>
</evidence>
<dbReference type="GO" id="GO:0046872">
    <property type="term" value="F:metal ion binding"/>
    <property type="evidence" value="ECO:0007669"/>
    <property type="project" value="UniProtKB-KW"/>
</dbReference>
<dbReference type="EMBL" id="LSFN01000035">
    <property type="protein sequence ID" value="OAB72538.1"/>
    <property type="molecule type" value="Genomic_DNA"/>
</dbReference>
<dbReference type="GO" id="GO:0016614">
    <property type="term" value="F:oxidoreductase activity, acting on CH-OH group of donors"/>
    <property type="evidence" value="ECO:0007669"/>
    <property type="project" value="InterPro"/>
</dbReference>
<keyword evidence="11" id="KW-1185">Reference proteome</keyword>
<keyword evidence="8" id="KW-0594">Phospholipid biosynthesis</keyword>
<gene>
    <name evidence="10" type="ORF">PNBC_16745</name>
</gene>
<evidence type="ECO:0000256" key="5">
    <source>
        <dbReference type="ARBA" id="ARBA00023002"/>
    </source>
</evidence>
<keyword evidence="1" id="KW-0963">Cytoplasm</keyword>
<dbReference type="RefSeq" id="WP_068660134.1">
    <property type="nucleotide sequence ID" value="NZ_CP017770.1"/>
</dbReference>
<evidence type="ECO:0000256" key="8">
    <source>
        <dbReference type="ARBA" id="ARBA00023209"/>
    </source>
</evidence>
<dbReference type="Gene3D" id="1.20.1090.10">
    <property type="entry name" value="Dehydroquinate synthase-like - alpha domain"/>
    <property type="match status" value="1"/>
</dbReference>
<protein>
    <submittedName>
        <fullName evidence="10">Glycerol-1-phosphate dehydrogenase</fullName>
    </submittedName>
</protein>
<sequence>MTDIMSRIKQAAPDLDESTLKSIEMDLLIENGAIHHVAGYLEKRAIRNVIIVADAITYEIAGKTLQESIDHVGISSHVTLIKPNAQGDVIADEASIIQLVIDIQQVSPELIIAAGSGTVHDVSRFAAYTTGIPFVSVPTAPSVDGFNSKGAPIILRGEKKTIQAIGPDAIFADLAILTQAPRTMVAAGFGDMIGKYTSLFDWKFGSIVAGEPYSVAVADITRNALISCVEQVESIAAREEEGIRTLISSLIESGLAMLLFGQSHSASGAEHHLSHYWEMEYISLGKRQLLHGAKVGVACIQISQLYHQLAESSFAEQLHVDATDEDQQERAAAIQSHWTEIQQEVANIPDAKVLANLLQQVGGPTLPSELGIEPELLNRSLQEAHHVRMNRFTLLRARNELL</sequence>
<comment type="caution">
    <text evidence="10">The sequence shown here is derived from an EMBL/GenBank/DDBJ whole genome shotgun (WGS) entry which is preliminary data.</text>
</comment>
<dbReference type="STRING" id="1763538.LPB68_10300"/>
<evidence type="ECO:0000256" key="9">
    <source>
        <dbReference type="ARBA" id="ARBA00023264"/>
    </source>
</evidence>
<evidence type="ECO:0000256" key="3">
    <source>
        <dbReference type="ARBA" id="ARBA00022723"/>
    </source>
</evidence>
<proteinExistence type="predicted"/>
<dbReference type="SUPFAM" id="SSF56796">
    <property type="entry name" value="Dehydroquinate synthase-like"/>
    <property type="match status" value="1"/>
</dbReference>
<evidence type="ECO:0000256" key="4">
    <source>
        <dbReference type="ARBA" id="ARBA00022857"/>
    </source>
</evidence>
<keyword evidence="6" id="KW-0520">NAD</keyword>
<evidence type="ECO:0000256" key="6">
    <source>
        <dbReference type="ARBA" id="ARBA00023027"/>
    </source>
</evidence>
<dbReference type="InterPro" id="IPR016205">
    <property type="entry name" value="Glycerol_DH"/>
</dbReference>
<dbReference type="KEGG" id="pcx:LPB68_10300"/>
<keyword evidence="3" id="KW-0479">Metal-binding</keyword>
<keyword evidence="5" id="KW-0560">Oxidoreductase</keyword>
<dbReference type="AlphaFoldDB" id="A0A167BWZ3"/>
<evidence type="ECO:0000256" key="7">
    <source>
        <dbReference type="ARBA" id="ARBA00023098"/>
    </source>
</evidence>
<dbReference type="CDD" id="cd08175">
    <property type="entry name" value="G1PDH"/>
    <property type="match status" value="1"/>
</dbReference>
<keyword evidence="9" id="KW-1208">Phospholipid metabolism</keyword>
<reference evidence="10 11" key="1">
    <citation type="submission" date="2016-02" db="EMBL/GenBank/DDBJ databases">
        <title>Paenibacillus sp. LPB0068, isolated from Crassostrea gigas.</title>
        <authorList>
            <person name="Shin S.-K."/>
            <person name="Yi H."/>
        </authorList>
    </citation>
    <scope>NUCLEOTIDE SEQUENCE [LARGE SCALE GENOMIC DNA]</scope>
    <source>
        <strain evidence="10 11">LPB0068</strain>
    </source>
</reference>
<dbReference type="PANTHER" id="PTHR43616">
    <property type="entry name" value="GLYCEROL DEHYDROGENASE"/>
    <property type="match status" value="1"/>
</dbReference>
<evidence type="ECO:0000256" key="1">
    <source>
        <dbReference type="ARBA" id="ARBA00022490"/>
    </source>
</evidence>
<accession>A0A167BWZ3</accession>
<dbReference type="GO" id="GO:0008654">
    <property type="term" value="P:phospholipid biosynthetic process"/>
    <property type="evidence" value="ECO:0007669"/>
    <property type="project" value="UniProtKB-KW"/>
</dbReference>
<dbReference type="Proteomes" id="UP000077134">
    <property type="component" value="Unassembled WGS sequence"/>
</dbReference>
<organism evidence="10 11">
    <name type="scientific">Paenibacillus crassostreae</name>
    <dbReference type="NCBI Taxonomy" id="1763538"/>
    <lineage>
        <taxon>Bacteria</taxon>
        <taxon>Bacillati</taxon>
        <taxon>Bacillota</taxon>
        <taxon>Bacilli</taxon>
        <taxon>Bacillales</taxon>
        <taxon>Paenibacillaceae</taxon>
        <taxon>Paenibacillus</taxon>
    </lineage>
</organism>
<keyword evidence="4" id="KW-0521">NADP</keyword>